<dbReference type="SMART" id="SM01134">
    <property type="entry name" value="DeoRC"/>
    <property type="match status" value="1"/>
</dbReference>
<dbReference type="GO" id="GO:0003700">
    <property type="term" value="F:DNA-binding transcription factor activity"/>
    <property type="evidence" value="ECO:0007669"/>
    <property type="project" value="InterPro"/>
</dbReference>
<dbReference type="Pfam" id="PF00455">
    <property type="entry name" value="DeoRC"/>
    <property type="match status" value="1"/>
</dbReference>
<dbReference type="SMART" id="SM00420">
    <property type="entry name" value="HTH_DEOR"/>
    <property type="match status" value="1"/>
</dbReference>
<dbReference type="InterPro" id="IPR050313">
    <property type="entry name" value="Carb_Metab_HTH_regulators"/>
</dbReference>
<dbReference type="InterPro" id="IPR018356">
    <property type="entry name" value="Tscrpt_reg_HTH_DeoR_CS"/>
</dbReference>
<keyword evidence="3" id="KW-0804">Transcription</keyword>
<dbReference type="Proteomes" id="UP001084197">
    <property type="component" value="Unassembled WGS sequence"/>
</dbReference>
<evidence type="ECO:0000313" key="5">
    <source>
        <dbReference type="EMBL" id="MCZ0702028.1"/>
    </source>
</evidence>
<keyword evidence="6" id="KW-1185">Reference proteome</keyword>
<dbReference type="PROSITE" id="PS51000">
    <property type="entry name" value="HTH_DEOR_2"/>
    <property type="match status" value="1"/>
</dbReference>
<dbReference type="PROSITE" id="PS00894">
    <property type="entry name" value="HTH_DEOR_1"/>
    <property type="match status" value="1"/>
</dbReference>
<dbReference type="InterPro" id="IPR001034">
    <property type="entry name" value="DeoR_HTH"/>
</dbReference>
<dbReference type="SUPFAM" id="SSF46785">
    <property type="entry name" value="Winged helix' DNA-binding domain"/>
    <property type="match status" value="1"/>
</dbReference>
<dbReference type="InterPro" id="IPR036390">
    <property type="entry name" value="WH_DNA-bd_sf"/>
</dbReference>
<comment type="caution">
    <text evidence="5">The sequence shown here is derived from an EMBL/GenBank/DDBJ whole genome shotgun (WGS) entry which is preliminary data.</text>
</comment>
<gene>
    <name evidence="5" type="ORF">OWO01_02240</name>
</gene>
<proteinExistence type="predicted"/>
<dbReference type="PANTHER" id="PTHR30363">
    <property type="entry name" value="HTH-TYPE TRANSCRIPTIONAL REGULATOR SRLR-RELATED"/>
    <property type="match status" value="1"/>
</dbReference>
<sequence length="250" mass="28333">MLTPKRHVLIEELLEKKRYITIQELVDTTGVSESTIRRDLSELEKQNRLIRVHGGASLRHTTRQELSYPEKSIQYVEKKKSIAKLAATVIEEHDFIYLDAGTTTYEMIPHLVDRNITVVTNGLTHLDLLSQLHIQTYLLGGFVKETTKALIGARALTSLGEYHFNKCFIGVNALDLNHGYTTPDPEEAAIKQKALECSEQRYILADHSKLHQVAFAKIANLDAATLIIDEMNEDTLLELKQKTEIKVVNE</sequence>
<evidence type="ECO:0000256" key="1">
    <source>
        <dbReference type="ARBA" id="ARBA00023015"/>
    </source>
</evidence>
<dbReference type="Gene3D" id="1.10.10.10">
    <property type="entry name" value="Winged helix-like DNA-binding domain superfamily/Winged helix DNA-binding domain"/>
    <property type="match status" value="1"/>
</dbReference>
<dbReference type="GO" id="GO:0003677">
    <property type="term" value="F:DNA binding"/>
    <property type="evidence" value="ECO:0007669"/>
    <property type="project" value="UniProtKB-KW"/>
</dbReference>
<keyword evidence="2 5" id="KW-0238">DNA-binding</keyword>
<dbReference type="EMBL" id="JAPRAT010000003">
    <property type="protein sequence ID" value="MCZ0702028.1"/>
    <property type="molecule type" value="Genomic_DNA"/>
</dbReference>
<dbReference type="InterPro" id="IPR037171">
    <property type="entry name" value="NagB/RpiA_transferase-like"/>
</dbReference>
<evidence type="ECO:0000256" key="3">
    <source>
        <dbReference type="ARBA" id="ARBA00023163"/>
    </source>
</evidence>
<dbReference type="InterPro" id="IPR036388">
    <property type="entry name" value="WH-like_DNA-bd_sf"/>
</dbReference>
<protein>
    <submittedName>
        <fullName evidence="5">DeoR/GlpR family DNA-binding transcription regulator</fullName>
    </submittedName>
</protein>
<accession>A0A9J6R9R6</accession>
<reference evidence="5" key="1">
    <citation type="submission" date="2022-11" db="EMBL/GenBank/DDBJ databases">
        <title>WGS of Natronobacillus azotifigens 24KS-1, an anaerobic diazotrophic haloalkaliphile from soda-rich habitats.</title>
        <authorList>
            <person name="Sorokin D.Y."/>
            <person name="Merkel A.Y."/>
        </authorList>
    </citation>
    <scope>NUCLEOTIDE SEQUENCE</scope>
    <source>
        <strain evidence="5">24KS-1</strain>
    </source>
</reference>
<dbReference type="AlphaFoldDB" id="A0A9J6R9R6"/>
<feature type="domain" description="HTH deoR-type" evidence="4">
    <location>
        <begin position="3"/>
        <end position="58"/>
    </location>
</feature>
<evidence type="ECO:0000259" key="4">
    <source>
        <dbReference type="PROSITE" id="PS51000"/>
    </source>
</evidence>
<dbReference type="RefSeq" id="WP_268778798.1">
    <property type="nucleotide sequence ID" value="NZ_JAPRAT010000003.1"/>
</dbReference>
<evidence type="ECO:0000313" key="6">
    <source>
        <dbReference type="Proteomes" id="UP001084197"/>
    </source>
</evidence>
<dbReference type="Pfam" id="PF08220">
    <property type="entry name" value="HTH_DeoR"/>
    <property type="match status" value="1"/>
</dbReference>
<name>A0A9J6R9R6_9BACI</name>
<organism evidence="5 6">
    <name type="scientific">Natronobacillus azotifigens</name>
    <dbReference type="NCBI Taxonomy" id="472978"/>
    <lineage>
        <taxon>Bacteria</taxon>
        <taxon>Bacillati</taxon>
        <taxon>Bacillota</taxon>
        <taxon>Bacilli</taxon>
        <taxon>Bacillales</taxon>
        <taxon>Bacillaceae</taxon>
        <taxon>Natronobacillus</taxon>
    </lineage>
</organism>
<dbReference type="PRINTS" id="PR00037">
    <property type="entry name" value="HTHLACR"/>
</dbReference>
<evidence type="ECO:0000256" key="2">
    <source>
        <dbReference type="ARBA" id="ARBA00023125"/>
    </source>
</evidence>
<dbReference type="SUPFAM" id="SSF100950">
    <property type="entry name" value="NagB/RpiA/CoA transferase-like"/>
    <property type="match status" value="1"/>
</dbReference>
<dbReference type="Gene3D" id="3.40.50.1360">
    <property type="match status" value="1"/>
</dbReference>
<dbReference type="PANTHER" id="PTHR30363:SF56">
    <property type="entry name" value="TRANSCRIPTIONAL REGULATOR, DEOR FAMILY"/>
    <property type="match status" value="1"/>
</dbReference>
<keyword evidence="1" id="KW-0805">Transcription regulation</keyword>
<dbReference type="InterPro" id="IPR014036">
    <property type="entry name" value="DeoR-like_C"/>
</dbReference>